<dbReference type="PANTHER" id="PTHR30511">
    <property type="entry name" value="ALANINE RACEMASE"/>
    <property type="match status" value="1"/>
</dbReference>
<dbReference type="InterPro" id="IPR001608">
    <property type="entry name" value="Ala_racemase_N"/>
</dbReference>
<dbReference type="Gene3D" id="2.40.37.10">
    <property type="entry name" value="Lyase, Ornithine Decarboxylase, Chain A, domain 1"/>
    <property type="match status" value="1"/>
</dbReference>
<evidence type="ECO:0000256" key="5">
    <source>
        <dbReference type="ARBA" id="ARBA00022898"/>
    </source>
</evidence>
<dbReference type="AlphaFoldDB" id="A0A553WJ06"/>
<dbReference type="PANTHER" id="PTHR30511:SF0">
    <property type="entry name" value="ALANINE RACEMASE, CATABOLIC-RELATED"/>
    <property type="match status" value="1"/>
</dbReference>
<evidence type="ECO:0000313" key="12">
    <source>
        <dbReference type="Proteomes" id="UP000320160"/>
    </source>
</evidence>
<name>A0A553WJ06_9SPHN</name>
<dbReference type="InterPro" id="IPR011079">
    <property type="entry name" value="Ala_racemase_C"/>
</dbReference>
<dbReference type="SUPFAM" id="SSF50621">
    <property type="entry name" value="Alanine racemase C-terminal domain-like"/>
    <property type="match status" value="1"/>
</dbReference>
<dbReference type="InterPro" id="IPR029066">
    <property type="entry name" value="PLP-binding_barrel"/>
</dbReference>
<evidence type="ECO:0000256" key="8">
    <source>
        <dbReference type="PIRSR" id="PIRSR600821-50"/>
    </source>
</evidence>
<dbReference type="Pfam" id="PF00842">
    <property type="entry name" value="Ala_racemase_C"/>
    <property type="match status" value="1"/>
</dbReference>
<evidence type="ECO:0000256" key="9">
    <source>
        <dbReference type="PIRSR" id="PIRSR600821-52"/>
    </source>
</evidence>
<dbReference type="UniPathway" id="UPA00042">
    <property type="reaction ID" value="UER00497"/>
</dbReference>
<feature type="modified residue" description="N6-(pyridoxal phosphate)lysine" evidence="7 8">
    <location>
        <position position="37"/>
    </location>
</feature>
<dbReference type="GO" id="GO:0008784">
    <property type="term" value="F:alanine racemase activity"/>
    <property type="evidence" value="ECO:0007669"/>
    <property type="project" value="UniProtKB-UniRule"/>
</dbReference>
<dbReference type="Gene3D" id="3.20.20.10">
    <property type="entry name" value="Alanine racemase"/>
    <property type="match status" value="1"/>
</dbReference>
<reference evidence="11 12" key="1">
    <citation type="submission" date="2019-07" db="EMBL/GenBank/DDBJ databases">
        <authorList>
            <person name="Park M."/>
        </authorList>
    </citation>
    <scope>NUCLEOTIDE SEQUENCE [LARGE SCALE GENOMIC DNA]</scope>
    <source>
        <strain evidence="11 12">KCTC32445</strain>
    </source>
</reference>
<dbReference type="Proteomes" id="UP000320160">
    <property type="component" value="Unassembled WGS sequence"/>
</dbReference>
<comment type="cofactor">
    <cofactor evidence="2 7 8">
        <name>pyridoxal 5'-phosphate</name>
        <dbReference type="ChEBI" id="CHEBI:597326"/>
    </cofactor>
</comment>
<feature type="binding site" evidence="7 9">
    <location>
        <position position="294"/>
    </location>
    <ligand>
        <name>substrate</name>
    </ligand>
</feature>
<dbReference type="InterPro" id="IPR020622">
    <property type="entry name" value="Ala_racemase_pyridoxalP-BS"/>
</dbReference>
<dbReference type="GO" id="GO:0030632">
    <property type="term" value="P:D-alanine biosynthetic process"/>
    <property type="evidence" value="ECO:0007669"/>
    <property type="project" value="UniProtKB-UniRule"/>
</dbReference>
<feature type="active site" description="Proton acceptor; specific for D-alanine" evidence="7">
    <location>
        <position position="37"/>
    </location>
</feature>
<organism evidence="11 12">
    <name type="scientific">Sphingorhabdus contaminans</name>
    <dbReference type="NCBI Taxonomy" id="1343899"/>
    <lineage>
        <taxon>Bacteria</taxon>
        <taxon>Pseudomonadati</taxon>
        <taxon>Pseudomonadota</taxon>
        <taxon>Alphaproteobacteria</taxon>
        <taxon>Sphingomonadales</taxon>
        <taxon>Sphingomonadaceae</taxon>
        <taxon>Sphingorhabdus</taxon>
    </lineage>
</organism>
<evidence type="ECO:0000256" key="2">
    <source>
        <dbReference type="ARBA" id="ARBA00001933"/>
    </source>
</evidence>
<dbReference type="InterPro" id="IPR000821">
    <property type="entry name" value="Ala_racemase"/>
</dbReference>
<accession>A0A553WJ06</accession>
<dbReference type="Pfam" id="PF01168">
    <property type="entry name" value="Ala_racemase_N"/>
    <property type="match status" value="1"/>
</dbReference>
<evidence type="ECO:0000256" key="4">
    <source>
        <dbReference type="ARBA" id="ARBA00013089"/>
    </source>
</evidence>
<sequence length="346" mass="37027">MTDFEPPLRLTLDGEALVSNWRYLKGQGQAGCGAAVKANGYGLGAVDVVRRLRDAGCRDFFVAHWGEAAAISHLVAPDCISVLNGITAADIPHIRQIGAIPVLNTPQQIALWRAAGGGRCHVMLDSGINRLGIGNEQFAAPLFEGLDIDILLSHLASADEDSAQNSAQLHLFRQQTKLVKAKRFSLANSAGIMLGRDFHFDLTRPGLALYGGVPRTEMAPQIKPVVSLSSRILQVRTIAAGESVGYNATYTCTAPTKVATISLGYADGYLRSFAGKGSLSAHGVPVPIIGRVSMDLVTADVTALVDLKEGDWIDVAYDLPHMSGLTGLSQYELLTNLGHRFGRIWK</sequence>
<dbReference type="NCBIfam" id="TIGR00492">
    <property type="entry name" value="alr"/>
    <property type="match status" value="1"/>
</dbReference>
<evidence type="ECO:0000256" key="6">
    <source>
        <dbReference type="ARBA" id="ARBA00023235"/>
    </source>
</evidence>
<keyword evidence="5 7" id="KW-0663">Pyridoxal phosphate</keyword>
<dbReference type="PROSITE" id="PS00395">
    <property type="entry name" value="ALANINE_RACEMASE"/>
    <property type="match status" value="1"/>
</dbReference>
<dbReference type="InterPro" id="IPR009006">
    <property type="entry name" value="Ala_racemase/Decarboxylase_C"/>
</dbReference>
<comment type="function">
    <text evidence="7">Catalyzes the interconversion of L-alanine and D-alanine. May also act on other amino acids.</text>
</comment>
<comment type="pathway">
    <text evidence="7">Amino-acid biosynthesis; D-alanine biosynthesis; D-alanine from L-alanine: step 1/1.</text>
</comment>
<dbReference type="OrthoDB" id="9813814at2"/>
<dbReference type="PRINTS" id="PR00992">
    <property type="entry name" value="ALARACEMASE"/>
</dbReference>
<dbReference type="GO" id="GO:0005829">
    <property type="term" value="C:cytosol"/>
    <property type="evidence" value="ECO:0007669"/>
    <property type="project" value="TreeGrafter"/>
</dbReference>
<evidence type="ECO:0000259" key="10">
    <source>
        <dbReference type="SMART" id="SM01005"/>
    </source>
</evidence>
<evidence type="ECO:0000256" key="1">
    <source>
        <dbReference type="ARBA" id="ARBA00000316"/>
    </source>
</evidence>
<proteinExistence type="inferred from homology"/>
<keyword evidence="12" id="KW-1185">Reference proteome</keyword>
<dbReference type="HAMAP" id="MF_01201">
    <property type="entry name" value="Ala_racemase"/>
    <property type="match status" value="1"/>
</dbReference>
<feature type="active site" description="Proton acceptor; specific for L-alanine" evidence="7">
    <location>
        <position position="246"/>
    </location>
</feature>
<evidence type="ECO:0000256" key="7">
    <source>
        <dbReference type="HAMAP-Rule" id="MF_01201"/>
    </source>
</evidence>
<dbReference type="SMART" id="SM01005">
    <property type="entry name" value="Ala_racemase_C"/>
    <property type="match status" value="1"/>
</dbReference>
<dbReference type="SUPFAM" id="SSF51419">
    <property type="entry name" value="PLP-binding barrel"/>
    <property type="match status" value="1"/>
</dbReference>
<protein>
    <recommendedName>
        <fullName evidence="4 7">Alanine racemase</fullName>
        <ecNumber evidence="4 7">5.1.1.1</ecNumber>
    </recommendedName>
</protein>
<dbReference type="RefSeq" id="WP_143775570.1">
    <property type="nucleotide sequence ID" value="NZ_VKKU01000001.1"/>
</dbReference>
<gene>
    <name evidence="11" type="primary">alr</name>
    <name evidence="11" type="ORF">FOM92_04505</name>
</gene>
<evidence type="ECO:0000256" key="3">
    <source>
        <dbReference type="ARBA" id="ARBA00007880"/>
    </source>
</evidence>
<dbReference type="EMBL" id="VKKU01000001">
    <property type="protein sequence ID" value="TSB04682.1"/>
    <property type="molecule type" value="Genomic_DNA"/>
</dbReference>
<feature type="binding site" evidence="7 9">
    <location>
        <position position="130"/>
    </location>
    <ligand>
        <name>substrate</name>
    </ligand>
</feature>
<keyword evidence="6 7" id="KW-0413">Isomerase</keyword>
<comment type="similarity">
    <text evidence="3 7">Belongs to the alanine racemase family.</text>
</comment>
<dbReference type="CDD" id="cd00430">
    <property type="entry name" value="PLPDE_III_AR"/>
    <property type="match status" value="1"/>
</dbReference>
<dbReference type="EC" id="5.1.1.1" evidence="4 7"/>
<evidence type="ECO:0000313" key="11">
    <source>
        <dbReference type="EMBL" id="TSB04682.1"/>
    </source>
</evidence>
<comment type="catalytic activity">
    <reaction evidence="1 7">
        <text>L-alanine = D-alanine</text>
        <dbReference type="Rhea" id="RHEA:20249"/>
        <dbReference type="ChEBI" id="CHEBI:57416"/>
        <dbReference type="ChEBI" id="CHEBI:57972"/>
        <dbReference type="EC" id="5.1.1.1"/>
    </reaction>
</comment>
<feature type="domain" description="Alanine racemase C-terminal" evidence="10">
    <location>
        <begin position="225"/>
        <end position="346"/>
    </location>
</feature>
<dbReference type="GO" id="GO:0030170">
    <property type="term" value="F:pyridoxal phosphate binding"/>
    <property type="evidence" value="ECO:0007669"/>
    <property type="project" value="UniProtKB-UniRule"/>
</dbReference>
<comment type="caution">
    <text evidence="11">The sequence shown here is derived from an EMBL/GenBank/DDBJ whole genome shotgun (WGS) entry which is preliminary data.</text>
</comment>